<evidence type="ECO:0000313" key="3">
    <source>
        <dbReference type="Proteomes" id="UP000748025"/>
    </source>
</evidence>
<sequence>MAAELGESAEPAAATPSPTPSTSTTSSLATSPVFKKTLQTPYEAVFTLDSTGTHYMQPASLRGVPVARIDEQSPYWESSWDSLDEFLAHERREKELKEQFMRLKTQKPSDVAIRKRAKLHQDNMSKHVKIRDIFSDVSPYHPNQLVSKHHLPVEGLCQKEFMYRIACKVSDLKVLHRKGLLAMDPWDFLRWRVHLQISDKVNRIGQSARSCVRSVIGKLFDHQDGSLADPIMREAILLSAHYQNRLASFKNHGKAAFTPDTSVMRYIEATRPDGSRLHPQRGPAEKLVLKQLGRQSRSAKAAETEQLRLQARQERRRRLKEQAGTYQGVNAFRAQRQGA</sequence>
<feature type="region of interest" description="Disordered" evidence="1">
    <location>
        <begin position="1"/>
        <end position="32"/>
    </location>
</feature>
<feature type="region of interest" description="Disordered" evidence="1">
    <location>
        <begin position="318"/>
        <end position="339"/>
    </location>
</feature>
<comment type="caution">
    <text evidence="2">The sequence shown here is derived from an EMBL/GenBank/DDBJ whole genome shotgun (WGS) entry which is preliminary data.</text>
</comment>
<evidence type="ECO:0000256" key="1">
    <source>
        <dbReference type="SAM" id="MobiDB-lite"/>
    </source>
</evidence>
<protein>
    <submittedName>
        <fullName evidence="2">Uncharacterized protein</fullName>
    </submittedName>
</protein>
<keyword evidence="3" id="KW-1185">Reference proteome</keyword>
<feature type="compositionally biased region" description="Low complexity" evidence="1">
    <location>
        <begin position="8"/>
        <end position="32"/>
    </location>
</feature>
<proteinExistence type="predicted"/>
<evidence type="ECO:0000313" key="2">
    <source>
        <dbReference type="EMBL" id="KAG5997562.1"/>
    </source>
</evidence>
<dbReference type="Proteomes" id="UP000748025">
    <property type="component" value="Unassembled WGS sequence"/>
</dbReference>
<dbReference type="AlphaFoldDB" id="A0A9P7SV58"/>
<name>A0A9P7SV58_9HYPO</name>
<dbReference type="OrthoDB" id="5041951at2759"/>
<reference evidence="2" key="1">
    <citation type="journal article" date="2020" name="bioRxiv">
        <title>Whole genome comparisons of ergot fungi reveals the divergence and evolution of species within the genus Claviceps are the result of varying mechanisms driving genome evolution and host range expansion.</title>
        <authorList>
            <person name="Wyka S.A."/>
            <person name="Mondo S.J."/>
            <person name="Liu M."/>
            <person name="Dettman J."/>
            <person name="Nalam V."/>
            <person name="Broders K.D."/>
        </authorList>
    </citation>
    <scope>NUCLEOTIDE SEQUENCE</scope>
    <source>
        <strain evidence="2">CCC 602</strain>
    </source>
</reference>
<dbReference type="EMBL" id="SRPW01001939">
    <property type="protein sequence ID" value="KAG5997562.1"/>
    <property type="molecule type" value="Genomic_DNA"/>
</dbReference>
<organism evidence="2 3">
    <name type="scientific">Claviceps pusilla</name>
    <dbReference type="NCBI Taxonomy" id="123648"/>
    <lineage>
        <taxon>Eukaryota</taxon>
        <taxon>Fungi</taxon>
        <taxon>Dikarya</taxon>
        <taxon>Ascomycota</taxon>
        <taxon>Pezizomycotina</taxon>
        <taxon>Sordariomycetes</taxon>
        <taxon>Hypocreomycetidae</taxon>
        <taxon>Hypocreales</taxon>
        <taxon>Clavicipitaceae</taxon>
        <taxon>Claviceps</taxon>
    </lineage>
</organism>
<accession>A0A9P7SV58</accession>
<gene>
    <name evidence="2" type="ORF">E4U43_002612</name>
</gene>